<dbReference type="InterPro" id="IPR012677">
    <property type="entry name" value="Nucleotide-bd_a/b_plait_sf"/>
</dbReference>
<dbReference type="SMART" id="SM00360">
    <property type="entry name" value="RRM"/>
    <property type="match status" value="4"/>
</dbReference>
<dbReference type="InterPro" id="IPR003107">
    <property type="entry name" value="HAT"/>
</dbReference>
<evidence type="ECO:0000313" key="12">
    <source>
        <dbReference type="EMBL" id="KYK58039.1"/>
    </source>
</evidence>
<dbReference type="SMART" id="SM00361">
    <property type="entry name" value="RRM_1"/>
    <property type="match status" value="1"/>
</dbReference>
<proteinExistence type="predicted"/>
<name>A0A151GLQ7_DRECN</name>
<dbReference type="GeneID" id="63717695"/>
<dbReference type="STRING" id="98403.A0A151GLQ7"/>
<evidence type="ECO:0000256" key="5">
    <source>
        <dbReference type="ARBA" id="ARBA00023187"/>
    </source>
</evidence>
<dbReference type="InterPro" id="IPR011990">
    <property type="entry name" value="TPR-like_helical_dom_sf"/>
</dbReference>
<dbReference type="SUPFAM" id="SSF54928">
    <property type="entry name" value="RNA-binding domain, RBD"/>
    <property type="match status" value="3"/>
</dbReference>
<dbReference type="FunFam" id="3.30.70.330:FF:000365">
    <property type="entry name" value="U4/U6 snRNA-associated-splicing factor PRP24"/>
    <property type="match status" value="1"/>
</dbReference>
<evidence type="ECO:0000256" key="6">
    <source>
        <dbReference type="ARBA" id="ARBA00023242"/>
    </source>
</evidence>
<feature type="domain" description="RRM" evidence="11">
    <location>
        <begin position="646"/>
        <end position="722"/>
    </location>
</feature>
<feature type="region of interest" description="Disordered" evidence="10">
    <location>
        <begin position="1035"/>
        <end position="1136"/>
    </location>
</feature>
<feature type="region of interest" description="Disordered" evidence="10">
    <location>
        <begin position="902"/>
        <end position="935"/>
    </location>
</feature>
<feature type="compositionally biased region" description="Basic and acidic residues" evidence="10">
    <location>
        <begin position="1123"/>
        <end position="1136"/>
    </location>
</feature>
<dbReference type="Gene3D" id="3.30.70.330">
    <property type="match status" value="4"/>
</dbReference>
<dbReference type="InterPro" id="IPR003954">
    <property type="entry name" value="RRM_euk-type"/>
</dbReference>
<dbReference type="InterPro" id="IPR000504">
    <property type="entry name" value="RRM_dom"/>
</dbReference>
<dbReference type="GO" id="GO:0005737">
    <property type="term" value="C:cytoplasm"/>
    <property type="evidence" value="ECO:0007669"/>
    <property type="project" value="TreeGrafter"/>
</dbReference>
<dbReference type="GO" id="GO:0005654">
    <property type="term" value="C:nucleoplasm"/>
    <property type="evidence" value="ECO:0007669"/>
    <property type="project" value="TreeGrafter"/>
</dbReference>
<comment type="function">
    <text evidence="7">Functions as a recycling factor of the spliceosome, a machinery that forms on each precursor-messenger RNA (pre-mRNA) and catalyzes the removal of introns. Chaperones the re-annealing of U4 and U6 snRNAs (small nuclear RNAs) released from previous rounds of splicing, an initial step in reforming the U4/U6-U5 tri-snRNP (small nuclear ribonucleoprotein) that can reassemble into another spliceosome complex; this step involves binding U6 and facilitating the unwinding of the U6 internal stem loop, followed by base-pairing of U6 to U4.</text>
</comment>
<dbReference type="GO" id="GO:0061574">
    <property type="term" value="C:ASAP complex"/>
    <property type="evidence" value="ECO:0007669"/>
    <property type="project" value="TreeGrafter"/>
</dbReference>
<dbReference type="InterPro" id="IPR031766">
    <property type="entry name" value="RRM_occluded"/>
</dbReference>
<dbReference type="PANTHER" id="PTHR15481:SF0">
    <property type="entry name" value="LD23870P-RELATED"/>
    <property type="match status" value="1"/>
</dbReference>
<evidence type="ECO:0000256" key="3">
    <source>
        <dbReference type="ARBA" id="ARBA00022737"/>
    </source>
</evidence>
<dbReference type="InParanoid" id="A0A151GLQ7"/>
<feature type="domain" description="RRM" evidence="11">
    <location>
        <begin position="723"/>
        <end position="800"/>
    </location>
</feature>
<evidence type="ECO:0000313" key="13">
    <source>
        <dbReference type="Proteomes" id="UP000076580"/>
    </source>
</evidence>
<dbReference type="GO" id="GO:0000398">
    <property type="term" value="P:mRNA splicing, via spliceosome"/>
    <property type="evidence" value="ECO:0007669"/>
    <property type="project" value="TreeGrafter"/>
</dbReference>
<dbReference type="RefSeq" id="XP_040657391.1">
    <property type="nucleotide sequence ID" value="XM_040802358.1"/>
</dbReference>
<dbReference type="EMBL" id="LAYC01000002">
    <property type="protein sequence ID" value="KYK58039.1"/>
    <property type="molecule type" value="Genomic_DNA"/>
</dbReference>
<keyword evidence="2" id="KW-0507">mRNA processing</keyword>
<keyword evidence="4 9" id="KW-0694">RNA-binding</keyword>
<dbReference type="Pfam" id="PF00076">
    <property type="entry name" value="RRM_1"/>
    <property type="match status" value="3"/>
</dbReference>
<dbReference type="PANTHER" id="PTHR15481">
    <property type="entry name" value="RIBONUCLEIC ACID BINDING PROTEIN S1"/>
    <property type="match status" value="1"/>
</dbReference>
<evidence type="ECO:0000256" key="8">
    <source>
        <dbReference type="ARBA" id="ARBA00093627"/>
    </source>
</evidence>
<evidence type="ECO:0000256" key="7">
    <source>
        <dbReference type="ARBA" id="ARBA00093374"/>
    </source>
</evidence>
<keyword evidence="13" id="KW-1185">Reference proteome</keyword>
<dbReference type="GO" id="GO:0005688">
    <property type="term" value="C:U6 snRNP"/>
    <property type="evidence" value="ECO:0007669"/>
    <property type="project" value="UniProtKB-ARBA"/>
</dbReference>
<feature type="domain" description="RRM" evidence="11">
    <location>
        <begin position="942"/>
        <end position="1014"/>
    </location>
</feature>
<feature type="domain" description="RRM" evidence="11">
    <location>
        <begin position="814"/>
        <end position="891"/>
    </location>
</feature>
<gene>
    <name evidence="12" type="ORF">DCS_05052</name>
</gene>
<comment type="caution">
    <text evidence="12">The sequence shown here is derived from an EMBL/GenBank/DDBJ whole genome shotgun (WGS) entry which is preliminary data.</text>
</comment>
<evidence type="ECO:0000256" key="9">
    <source>
        <dbReference type="PROSITE-ProRule" id="PRU00176"/>
    </source>
</evidence>
<dbReference type="SUPFAM" id="SSF48452">
    <property type="entry name" value="TPR-like"/>
    <property type="match status" value="1"/>
</dbReference>
<dbReference type="PROSITE" id="PS50102">
    <property type="entry name" value="RRM"/>
    <property type="match status" value="4"/>
</dbReference>
<dbReference type="CDD" id="cd00590">
    <property type="entry name" value="RRM_SF"/>
    <property type="match status" value="1"/>
</dbReference>
<comment type="subcellular location">
    <subcellularLocation>
        <location evidence="1">Nucleus</location>
    </subcellularLocation>
</comment>
<evidence type="ECO:0000256" key="1">
    <source>
        <dbReference type="ARBA" id="ARBA00004123"/>
    </source>
</evidence>
<dbReference type="GO" id="GO:0003723">
    <property type="term" value="F:RNA binding"/>
    <property type="evidence" value="ECO:0007669"/>
    <property type="project" value="UniProtKB-UniRule"/>
</dbReference>
<dbReference type="Proteomes" id="UP000076580">
    <property type="component" value="Chromosome 02"/>
</dbReference>
<dbReference type="SMART" id="SM00386">
    <property type="entry name" value="HAT"/>
    <property type="match status" value="5"/>
</dbReference>
<accession>A0A151GLQ7</accession>
<evidence type="ECO:0000256" key="4">
    <source>
        <dbReference type="ARBA" id="ARBA00022884"/>
    </source>
</evidence>
<organism evidence="12 13">
    <name type="scientific">Drechmeria coniospora</name>
    <name type="common">Nematophagous fungus</name>
    <name type="synonym">Meria coniospora</name>
    <dbReference type="NCBI Taxonomy" id="98403"/>
    <lineage>
        <taxon>Eukaryota</taxon>
        <taxon>Fungi</taxon>
        <taxon>Dikarya</taxon>
        <taxon>Ascomycota</taxon>
        <taxon>Pezizomycotina</taxon>
        <taxon>Sordariomycetes</taxon>
        <taxon>Hypocreomycetidae</taxon>
        <taxon>Hypocreales</taxon>
        <taxon>Ophiocordycipitaceae</taxon>
        <taxon>Drechmeria</taxon>
    </lineage>
</organism>
<dbReference type="InterPro" id="IPR035979">
    <property type="entry name" value="RBD_domain_sf"/>
</dbReference>
<evidence type="ECO:0000256" key="10">
    <source>
        <dbReference type="SAM" id="MobiDB-lite"/>
    </source>
</evidence>
<keyword evidence="6" id="KW-0539">Nucleus</keyword>
<feature type="region of interest" description="Disordered" evidence="10">
    <location>
        <begin position="587"/>
        <end position="632"/>
    </location>
</feature>
<keyword evidence="5" id="KW-0508">mRNA splicing</keyword>
<dbReference type="Pfam" id="PF16842">
    <property type="entry name" value="RRM_occluded"/>
    <property type="match status" value="1"/>
</dbReference>
<evidence type="ECO:0000256" key="2">
    <source>
        <dbReference type="ARBA" id="ARBA00022664"/>
    </source>
</evidence>
<dbReference type="Gene3D" id="1.25.40.10">
    <property type="entry name" value="Tetratricopeptide repeat domain"/>
    <property type="match status" value="2"/>
</dbReference>
<dbReference type="AlphaFoldDB" id="A0A151GLQ7"/>
<sequence>MPHCHYQLSRPSWEPSGFILDLSFHPPRLASGAPGAPGDALLRGSQTTVDTMANPVGEDAWTAYLDEAARTAGDLESRVNVVELYKRAVGAEPGSLRLWLPYCDYFWGLWDTSQAVDADWSEEEQLMGRELFSFDAALDLWQQGYEAVKYRLDDSHQLWDRWISLEMEQLAKTKTPEGITRITHLYRDRLSTPHLTWDDTSQSFSSFLSEYNQTAWESTMKEVTESAQATKRLINARDPFELKLQEAARGDDTEAQGAAMRDYLDWEVMQSKRNNDMPEIATDLCCGLFSRALTGIFALDEDIWREYVVFSSSSKSDLATPDNQLDILRRAVQHCPWSGRLWNRYILCGEEAKLSFSEMEAIKHSATSESELYKNGMESMIEMYVAWCGFLKRTALEATATDEAVDVADMGLKAALEDVEVVGKRLYGKEFQGDPKFRLERIYIQYLTEKKDAIDEARAVWEKLRRIQIHADSHEFWFRYYMWEMLIFSSRPPANSSPSRPSIGSALRIPHMATEKLHAAATRRTIDWPEKVFDVYLQHCNDYELPASVRRATDMVHRAERAVRKRRQREEEEKAAAYAAYYGGEQVEQPVAETGNSPTGPKRKREIVPGGEDAEAASKRRKKSGEDVEVQAGKIQEGAKRDRENATILVEGLPADVTQTKLRQYFRDYGHINSITAFFREQDGQSSTAMIEFRSPDEAQSALLRSGKYFGQSQLSVQSGHDLTVYLTNFPPAADENYIRDLFKDCGEILSVRWPSLKVNAYRRFCYISFRHREASARAVAKDGILLDRKYKLSCKYSDPGRKKNREGAVAEGREVHVSNLDKALTEEEIREVFSKWGTVMRVNVLMNLAGKNRGFAYLEFHTKEQAQKAVEEMNNTKFRNQIVTVEISHESKVKHAAKVVNSTCRDSASPAPPARGEDGGEVPAETGADQAKPSAAEISVRTVALMGLPDTVNDTRVRALVEPHGAIIQLVLFPGHGGAKIEFVDAAAAGKAALALDGIEFEGSSLRTGSVEELRRAKGEHRGDRIVYGNKFQKTSQAKGKDEVRPPSVTTSGLMAPPAVVRRPVLGRPGPKRGLGFAPRKAPVPSPASRDNDASPAANATKPTPKSNADFKAMFLAGGQKEIGERPTNKPKEGE</sequence>
<reference evidence="12 13" key="1">
    <citation type="journal article" date="2016" name="Sci. Rep.">
        <title>Insights into Adaptations to a Near-Obligate Nematode Endoparasitic Lifestyle from the Finished Genome of Drechmeria coniospora.</title>
        <authorList>
            <person name="Zhang L."/>
            <person name="Zhou Z."/>
            <person name="Guo Q."/>
            <person name="Fokkens L."/>
            <person name="Miskei M."/>
            <person name="Pocsi I."/>
            <person name="Zhang W."/>
            <person name="Chen M."/>
            <person name="Wang L."/>
            <person name="Sun Y."/>
            <person name="Donzelli B.G."/>
            <person name="Gibson D.M."/>
            <person name="Nelson D.R."/>
            <person name="Luo J.G."/>
            <person name="Rep M."/>
            <person name="Liu H."/>
            <person name="Yang S."/>
            <person name="Wang J."/>
            <person name="Krasnoff S.B."/>
            <person name="Xu Y."/>
            <person name="Molnar I."/>
            <person name="Lin M."/>
        </authorList>
    </citation>
    <scope>NUCLEOTIDE SEQUENCE [LARGE SCALE GENOMIC DNA]</scope>
    <source>
        <strain evidence="12 13">ARSEF 6962</strain>
    </source>
</reference>
<keyword evidence="3" id="KW-0677">Repeat</keyword>
<evidence type="ECO:0000259" key="11">
    <source>
        <dbReference type="PROSITE" id="PS50102"/>
    </source>
</evidence>
<protein>
    <recommendedName>
        <fullName evidence="8">U4/U6 snRNA-associated-splicing factor PRP24</fullName>
    </recommendedName>
</protein>